<dbReference type="PROSITE" id="PS00675">
    <property type="entry name" value="SIGMA54_INTERACT_1"/>
    <property type="match status" value="1"/>
</dbReference>
<accession>A0AAW8JG80</accession>
<dbReference type="InterPro" id="IPR002197">
    <property type="entry name" value="HTH_Fis"/>
</dbReference>
<keyword evidence="3 15" id="KW-0963">Cytoplasm</keyword>
<dbReference type="PROSITE" id="PS50045">
    <property type="entry name" value="SIGMA54_INTERACT_4"/>
    <property type="match status" value="1"/>
</dbReference>
<evidence type="ECO:0000256" key="4">
    <source>
        <dbReference type="ARBA" id="ARBA00022491"/>
    </source>
</evidence>
<dbReference type="SUPFAM" id="SSF52172">
    <property type="entry name" value="CheY-like"/>
    <property type="match status" value="1"/>
</dbReference>
<dbReference type="SMART" id="SM00382">
    <property type="entry name" value="AAA"/>
    <property type="match status" value="1"/>
</dbReference>
<sequence length="498" mass="56140">MSRNKIWVIDDDRAMRWVLEKTFKEEGFDVTSFEEAQSALNQLSNDAPDVILTDIRMPGIDGLTFLGKVKSSFPDLPVIIMTAHSDLESAVSSYQTGAFEYLPKPFDIDEALALVNRAIMHVNKLQQQESAKSVAPIQSTEIIGESPAMQEVFRAIGRLSQSHITVLINGESGTGKELVAHALHRHSPRGSKPFIALNMAAIPKDLIETELFGHEKGAFTGANTQRQGRFEQANGGTLFLDEIGDMPFETQTRLLRVLADGEFYRVGGHIPVRVDVRIVAATHQDLEKLVHDGRFREDLYHRLNVIRIHIPKLAHRSEDIPMLAQHFLARAGKELGVSPKILRPETQEYMQKLPWPGNVRQLENTCRWLTVMITGREVYPEDLPSELKQIPIQQDAAAENVNNSGFDRISLHHWDELLGQWAIQKLKNGEMKILDIATPMFEKTLINAALQQTRGRKRHAAELLGWGRNTLTRKLKELGMDTVDDEDEEESKTTTIES</sequence>
<evidence type="ECO:0000256" key="11">
    <source>
        <dbReference type="ARBA" id="ARBA00023159"/>
    </source>
</evidence>
<dbReference type="GO" id="GO:0006808">
    <property type="term" value="P:regulation of nitrogen utilization"/>
    <property type="evidence" value="ECO:0007669"/>
    <property type="project" value="UniProtKB-UniRule"/>
</dbReference>
<dbReference type="Pfam" id="PF00072">
    <property type="entry name" value="Response_reg"/>
    <property type="match status" value="1"/>
</dbReference>
<evidence type="ECO:0000256" key="9">
    <source>
        <dbReference type="ARBA" id="ARBA00023015"/>
    </source>
</evidence>
<evidence type="ECO:0000256" key="6">
    <source>
        <dbReference type="ARBA" id="ARBA00022741"/>
    </source>
</evidence>
<proteinExistence type="predicted"/>
<dbReference type="Pfam" id="PF25601">
    <property type="entry name" value="AAA_lid_14"/>
    <property type="match status" value="1"/>
</dbReference>
<dbReference type="NCBIfam" id="TIGR01818">
    <property type="entry name" value="ntrC"/>
    <property type="match status" value="1"/>
</dbReference>
<evidence type="ECO:0000259" key="18">
    <source>
        <dbReference type="PROSITE" id="PS50110"/>
    </source>
</evidence>
<dbReference type="Gene3D" id="3.40.50.2300">
    <property type="match status" value="1"/>
</dbReference>
<feature type="region of interest" description="Disordered" evidence="16">
    <location>
        <begin position="478"/>
        <end position="498"/>
    </location>
</feature>
<evidence type="ECO:0000313" key="20">
    <source>
        <dbReference type="Proteomes" id="UP001243195"/>
    </source>
</evidence>
<dbReference type="GO" id="GO:0006355">
    <property type="term" value="P:regulation of DNA-templated transcription"/>
    <property type="evidence" value="ECO:0007669"/>
    <property type="project" value="InterPro"/>
</dbReference>
<dbReference type="PANTHER" id="PTHR32071">
    <property type="entry name" value="TRANSCRIPTIONAL REGULATORY PROTEIN"/>
    <property type="match status" value="1"/>
</dbReference>
<dbReference type="InterPro" id="IPR009057">
    <property type="entry name" value="Homeodomain-like_sf"/>
</dbReference>
<dbReference type="GO" id="GO:0005524">
    <property type="term" value="F:ATP binding"/>
    <property type="evidence" value="ECO:0007669"/>
    <property type="project" value="UniProtKB-KW"/>
</dbReference>
<dbReference type="Gene3D" id="3.40.50.300">
    <property type="entry name" value="P-loop containing nucleotide triphosphate hydrolases"/>
    <property type="match status" value="1"/>
</dbReference>
<dbReference type="RefSeq" id="WP_277089996.1">
    <property type="nucleotide sequence ID" value="NZ_DAMBEH010000107.1"/>
</dbReference>
<evidence type="ECO:0000256" key="14">
    <source>
        <dbReference type="PROSITE-ProRule" id="PRU00169"/>
    </source>
</evidence>
<dbReference type="SMART" id="SM00448">
    <property type="entry name" value="REC"/>
    <property type="match status" value="1"/>
</dbReference>
<comment type="caution">
    <text evidence="19">The sequence shown here is derived from an EMBL/GenBank/DDBJ whole genome shotgun (WGS) entry which is preliminary data.</text>
</comment>
<dbReference type="FunFam" id="1.10.10.60:FF:000088">
    <property type="entry name" value="DNA-binding transcriptional regulator NtrC"/>
    <property type="match status" value="1"/>
</dbReference>
<dbReference type="PRINTS" id="PR01590">
    <property type="entry name" value="HTHFIS"/>
</dbReference>
<comment type="subcellular location">
    <subcellularLocation>
        <location evidence="1 15">Cytoplasm</location>
    </subcellularLocation>
</comment>
<dbReference type="FunFam" id="1.10.8.60:FF:000014">
    <property type="entry name" value="DNA-binding transcriptional regulator NtrC"/>
    <property type="match status" value="1"/>
</dbReference>
<dbReference type="PROSITE" id="PS00688">
    <property type="entry name" value="SIGMA54_INTERACT_3"/>
    <property type="match status" value="1"/>
</dbReference>
<protein>
    <recommendedName>
        <fullName evidence="2 15">DNA-binding transcriptional regulator NtrC</fullName>
    </recommendedName>
    <alternativeName>
        <fullName evidence="15">Nitrogen regulation protein NR(I)</fullName>
    </alternativeName>
</protein>
<evidence type="ECO:0000313" key="19">
    <source>
        <dbReference type="EMBL" id="MDQ9070437.1"/>
    </source>
</evidence>
<dbReference type="EMBL" id="JAVIDA010000003">
    <property type="protein sequence ID" value="MDQ9070437.1"/>
    <property type="molecule type" value="Genomic_DNA"/>
</dbReference>
<keyword evidence="7 15" id="KW-0067">ATP-binding</keyword>
<keyword evidence="8 15" id="KW-0902">Two-component regulatory system</keyword>
<feature type="domain" description="Sigma-54 factor interaction" evidence="17">
    <location>
        <begin position="142"/>
        <end position="371"/>
    </location>
</feature>
<evidence type="ECO:0000256" key="13">
    <source>
        <dbReference type="ARBA" id="ARBA00023231"/>
    </source>
</evidence>
<evidence type="ECO:0000256" key="2">
    <source>
        <dbReference type="ARBA" id="ARBA00019059"/>
    </source>
</evidence>
<dbReference type="InterPro" id="IPR003593">
    <property type="entry name" value="AAA+_ATPase"/>
</dbReference>
<dbReference type="InterPro" id="IPR058031">
    <property type="entry name" value="AAA_lid_NorR"/>
</dbReference>
<evidence type="ECO:0000256" key="5">
    <source>
        <dbReference type="ARBA" id="ARBA00022553"/>
    </source>
</evidence>
<dbReference type="GO" id="GO:0000156">
    <property type="term" value="F:phosphorelay response regulator activity"/>
    <property type="evidence" value="ECO:0007669"/>
    <property type="project" value="UniProtKB-UniRule"/>
</dbReference>
<keyword evidence="6 15" id="KW-0547">Nucleotide-binding</keyword>
<dbReference type="InterPro" id="IPR025943">
    <property type="entry name" value="Sigma_54_int_dom_ATP-bd_2"/>
</dbReference>
<keyword evidence="5 14" id="KW-0597">Phosphoprotein</keyword>
<keyword evidence="9 15" id="KW-0805">Transcription regulation</keyword>
<dbReference type="Gene3D" id="1.10.10.60">
    <property type="entry name" value="Homeodomain-like"/>
    <property type="match status" value="1"/>
</dbReference>
<dbReference type="Gene3D" id="1.10.8.60">
    <property type="match status" value="1"/>
</dbReference>
<dbReference type="PROSITE" id="PS50110">
    <property type="entry name" value="RESPONSE_REGULATORY"/>
    <property type="match status" value="1"/>
</dbReference>
<keyword evidence="11 15" id="KW-0010">Activator</keyword>
<dbReference type="Pfam" id="PF02954">
    <property type="entry name" value="HTH_8"/>
    <property type="match status" value="1"/>
</dbReference>
<feature type="domain" description="Response regulatory" evidence="18">
    <location>
        <begin position="5"/>
        <end position="119"/>
    </location>
</feature>
<dbReference type="PROSITE" id="PS00676">
    <property type="entry name" value="SIGMA54_INTERACT_2"/>
    <property type="match status" value="1"/>
</dbReference>
<dbReference type="SUPFAM" id="SSF46689">
    <property type="entry name" value="Homeodomain-like"/>
    <property type="match status" value="1"/>
</dbReference>
<evidence type="ECO:0000256" key="15">
    <source>
        <dbReference type="RuleBase" id="RU365013"/>
    </source>
</evidence>
<dbReference type="InterPro" id="IPR011006">
    <property type="entry name" value="CheY-like_superfamily"/>
</dbReference>
<feature type="modified residue" description="4-aspartylphosphate" evidence="14">
    <location>
        <position position="54"/>
    </location>
</feature>
<dbReference type="NCBIfam" id="NF008176">
    <property type="entry name" value="PRK10923.1"/>
    <property type="match status" value="1"/>
</dbReference>
<evidence type="ECO:0000256" key="3">
    <source>
        <dbReference type="ARBA" id="ARBA00022490"/>
    </source>
</evidence>
<dbReference type="FunFam" id="3.40.50.300:FF:000006">
    <property type="entry name" value="DNA-binding transcriptional regulator NtrC"/>
    <property type="match status" value="1"/>
</dbReference>
<dbReference type="InterPro" id="IPR025662">
    <property type="entry name" value="Sigma_54_int_dom_ATP-bd_1"/>
</dbReference>
<evidence type="ECO:0000256" key="12">
    <source>
        <dbReference type="ARBA" id="ARBA00023163"/>
    </source>
</evidence>
<dbReference type="InterPro" id="IPR025944">
    <property type="entry name" value="Sigma_54_int_dom_CS"/>
</dbReference>
<gene>
    <name evidence="19" type="primary">glnG</name>
    <name evidence="15" type="synonym">ntrC</name>
    <name evidence="19" type="ORF">RFH51_03050</name>
</gene>
<dbReference type="InterPro" id="IPR001789">
    <property type="entry name" value="Sig_transdc_resp-reg_receiver"/>
</dbReference>
<keyword evidence="12 15" id="KW-0804">Transcription</keyword>
<evidence type="ECO:0000259" key="17">
    <source>
        <dbReference type="PROSITE" id="PS50045"/>
    </source>
</evidence>
<organism evidence="19 20">
    <name type="scientific">Acinetobacter gerneri</name>
    <dbReference type="NCBI Taxonomy" id="202952"/>
    <lineage>
        <taxon>Bacteria</taxon>
        <taxon>Pseudomonadati</taxon>
        <taxon>Pseudomonadota</taxon>
        <taxon>Gammaproteobacteria</taxon>
        <taxon>Moraxellales</taxon>
        <taxon>Moraxellaceae</taxon>
        <taxon>Acinetobacter</taxon>
    </lineage>
</organism>
<evidence type="ECO:0000256" key="10">
    <source>
        <dbReference type="ARBA" id="ARBA00023125"/>
    </source>
</evidence>
<reference evidence="19" key="1">
    <citation type="submission" date="2023-08" db="EMBL/GenBank/DDBJ databases">
        <title>Emergence of clinically-relevant ST2 carbapenem-resistant Acinetobacter baumannii strains in hospital sewages in Zhejiang, East of China.</title>
        <authorList>
            <person name="Kaichao C."/>
            <person name="Zhang R."/>
        </authorList>
    </citation>
    <scope>NUCLEOTIDE SEQUENCE</scope>
    <source>
        <strain evidence="19">M-SY-60</strain>
    </source>
</reference>
<dbReference type="AlphaFoldDB" id="A0AAW8JG80"/>
<keyword evidence="4 15" id="KW-0678">Repressor</keyword>
<evidence type="ECO:0000256" key="7">
    <source>
        <dbReference type="ARBA" id="ARBA00022840"/>
    </source>
</evidence>
<name>A0AAW8JG80_9GAMM</name>
<comment type="function">
    <text evidence="15">Member of the two-component regulatory system NtrB/NtrC, which controls expression of the nitrogen-regulated (ntr) genes in response to nitrogen limitation. Phosphorylated NtrC binds directly to DNA and stimulates the formation of open promoter-sigma54-RNA polymerase complexes.</text>
</comment>
<evidence type="ECO:0000256" key="16">
    <source>
        <dbReference type="SAM" id="MobiDB-lite"/>
    </source>
</evidence>
<keyword evidence="13 15" id="KW-0535">Nitrogen fixation</keyword>
<dbReference type="SUPFAM" id="SSF52540">
    <property type="entry name" value="P-loop containing nucleoside triphosphate hydrolases"/>
    <property type="match status" value="1"/>
</dbReference>
<dbReference type="GO" id="GO:0005737">
    <property type="term" value="C:cytoplasm"/>
    <property type="evidence" value="ECO:0007669"/>
    <property type="project" value="UniProtKB-SubCell"/>
</dbReference>
<dbReference type="Proteomes" id="UP001243195">
    <property type="component" value="Unassembled WGS sequence"/>
</dbReference>
<keyword evidence="10 15" id="KW-0238">DNA-binding</keyword>
<dbReference type="Pfam" id="PF00158">
    <property type="entry name" value="Sigma54_activat"/>
    <property type="match status" value="1"/>
</dbReference>
<evidence type="ECO:0000256" key="1">
    <source>
        <dbReference type="ARBA" id="ARBA00004496"/>
    </source>
</evidence>
<dbReference type="FunFam" id="3.40.50.2300:FF:000018">
    <property type="entry name" value="DNA-binding transcriptional regulator NtrC"/>
    <property type="match status" value="1"/>
</dbReference>
<dbReference type="InterPro" id="IPR002078">
    <property type="entry name" value="Sigma_54_int"/>
</dbReference>
<dbReference type="CDD" id="cd00009">
    <property type="entry name" value="AAA"/>
    <property type="match status" value="1"/>
</dbReference>
<dbReference type="InterPro" id="IPR010114">
    <property type="entry name" value="Transcript_reg_NtrC"/>
</dbReference>
<evidence type="ECO:0000256" key="8">
    <source>
        <dbReference type="ARBA" id="ARBA00023012"/>
    </source>
</evidence>
<dbReference type="GO" id="GO:0043565">
    <property type="term" value="F:sequence-specific DNA binding"/>
    <property type="evidence" value="ECO:0007669"/>
    <property type="project" value="InterPro"/>
</dbReference>
<dbReference type="InterPro" id="IPR027417">
    <property type="entry name" value="P-loop_NTPase"/>
</dbReference>
<dbReference type="CDD" id="cd19919">
    <property type="entry name" value="REC_NtrC"/>
    <property type="match status" value="1"/>
</dbReference>
<dbReference type="PANTHER" id="PTHR32071:SF95">
    <property type="entry name" value="DNA-BINDING TRANSCRIPTIONAL REGULATOR NTRC"/>
    <property type="match status" value="1"/>
</dbReference>